<dbReference type="AlphaFoldDB" id="A0AAD7TPP3"/>
<accession>A0AAD7TPP3</accession>
<evidence type="ECO:0000313" key="5">
    <source>
        <dbReference type="Proteomes" id="UP001215151"/>
    </source>
</evidence>
<reference evidence="4" key="1">
    <citation type="submission" date="2022-11" db="EMBL/GenBank/DDBJ databases">
        <title>Genome Sequence of Cubamyces cubensis.</title>
        <authorList>
            <person name="Buettner E."/>
        </authorList>
    </citation>
    <scope>NUCLEOTIDE SEQUENCE</scope>
    <source>
        <strain evidence="4">MPL-01</strain>
    </source>
</reference>
<dbReference type="Gene3D" id="3.40.50.720">
    <property type="entry name" value="NAD(P)-binding Rossmann-like Domain"/>
    <property type="match status" value="1"/>
</dbReference>
<dbReference type="PANTHER" id="PTHR10366">
    <property type="entry name" value="NAD DEPENDENT EPIMERASE/DEHYDRATASE"/>
    <property type="match status" value="1"/>
</dbReference>
<organism evidence="4 5">
    <name type="scientific">Trametes cubensis</name>
    <dbReference type="NCBI Taxonomy" id="1111947"/>
    <lineage>
        <taxon>Eukaryota</taxon>
        <taxon>Fungi</taxon>
        <taxon>Dikarya</taxon>
        <taxon>Basidiomycota</taxon>
        <taxon>Agaricomycotina</taxon>
        <taxon>Agaricomycetes</taxon>
        <taxon>Polyporales</taxon>
        <taxon>Polyporaceae</taxon>
        <taxon>Trametes</taxon>
    </lineage>
</organism>
<dbReference type="GO" id="GO:0016616">
    <property type="term" value="F:oxidoreductase activity, acting on the CH-OH group of donors, NAD or NADP as acceptor"/>
    <property type="evidence" value="ECO:0007669"/>
    <property type="project" value="TreeGrafter"/>
</dbReference>
<dbReference type="InterPro" id="IPR001509">
    <property type="entry name" value="Epimerase_deHydtase"/>
</dbReference>
<sequence>MSNLPATVLVTGASGFVGSHVSVHLLEAGYRVRGTARGHKLELLRKAFEPYSNFEAIEIKDIATSDFSQAMEGVDAIIHVASPIAGREAPEGTLTGAIEGTLNVLRHAVKAGVLKVVLTSSWVTTIDPSLRTAFSDVTLTENSWGNTSREDLLVDGRRPLYVYIGSKILAERAAWDFAREHREIDLATINPPFVYGKLIKGLGASLSSNIQIYQLIAGEAGRPLPPQLPPFYCNVYDVAHAHVLALKLPKLPADSDVRDKRFIVAGPDVLLWEDAVKVLMEARPALRDRLPSVENVPPLPGPLCKVDTTRAQELLGIKEYKGWKETLLETVDAITDLENTGTMKPRY</sequence>
<dbReference type="EMBL" id="JAPEVG010000211">
    <property type="protein sequence ID" value="KAJ8473755.1"/>
    <property type="molecule type" value="Genomic_DNA"/>
</dbReference>
<gene>
    <name evidence="4" type="ORF">ONZ51_g7683</name>
</gene>
<evidence type="ECO:0000256" key="1">
    <source>
        <dbReference type="ARBA" id="ARBA00023002"/>
    </source>
</evidence>
<proteinExistence type="inferred from homology"/>
<keyword evidence="5" id="KW-1185">Reference proteome</keyword>
<dbReference type="Pfam" id="PF01370">
    <property type="entry name" value="Epimerase"/>
    <property type="match status" value="1"/>
</dbReference>
<keyword evidence="1" id="KW-0560">Oxidoreductase</keyword>
<name>A0AAD7TPP3_9APHY</name>
<evidence type="ECO:0000313" key="4">
    <source>
        <dbReference type="EMBL" id="KAJ8473755.1"/>
    </source>
</evidence>
<dbReference type="SUPFAM" id="SSF51735">
    <property type="entry name" value="NAD(P)-binding Rossmann-fold domains"/>
    <property type="match status" value="1"/>
</dbReference>
<evidence type="ECO:0000259" key="3">
    <source>
        <dbReference type="Pfam" id="PF01370"/>
    </source>
</evidence>
<protein>
    <recommendedName>
        <fullName evidence="3">NAD-dependent epimerase/dehydratase domain-containing protein</fullName>
    </recommendedName>
</protein>
<comment type="similarity">
    <text evidence="2">Belongs to the NAD(P)-dependent epimerase/dehydratase family. Dihydroflavonol-4-reductase subfamily.</text>
</comment>
<dbReference type="InterPro" id="IPR050425">
    <property type="entry name" value="NAD(P)_dehydrat-like"/>
</dbReference>
<evidence type="ECO:0000256" key="2">
    <source>
        <dbReference type="ARBA" id="ARBA00023445"/>
    </source>
</evidence>
<dbReference type="PANTHER" id="PTHR10366:SF564">
    <property type="entry name" value="STEROL-4-ALPHA-CARBOXYLATE 3-DEHYDROGENASE, DECARBOXYLATING"/>
    <property type="match status" value="1"/>
</dbReference>
<dbReference type="Proteomes" id="UP001215151">
    <property type="component" value="Unassembled WGS sequence"/>
</dbReference>
<comment type="caution">
    <text evidence="4">The sequence shown here is derived from an EMBL/GenBank/DDBJ whole genome shotgun (WGS) entry which is preliminary data.</text>
</comment>
<feature type="domain" description="NAD-dependent epimerase/dehydratase" evidence="3">
    <location>
        <begin position="8"/>
        <end position="248"/>
    </location>
</feature>
<dbReference type="InterPro" id="IPR036291">
    <property type="entry name" value="NAD(P)-bd_dom_sf"/>
</dbReference>